<proteinExistence type="inferred from homology"/>
<dbReference type="Proteomes" id="UP000094565">
    <property type="component" value="Chromosome 2"/>
</dbReference>
<dbReference type="AlphaFoldDB" id="A0A1B2JDA4"/>
<dbReference type="EMBL" id="CP014585">
    <property type="protein sequence ID" value="ANZ75952.1"/>
    <property type="molecule type" value="Genomic_DNA"/>
</dbReference>
<feature type="region of interest" description="Disordered" evidence="2">
    <location>
        <begin position="470"/>
        <end position="525"/>
    </location>
</feature>
<dbReference type="SMART" id="SM00268">
    <property type="entry name" value="ACTIN"/>
    <property type="match status" value="1"/>
</dbReference>
<dbReference type="Gene3D" id="3.30.420.40">
    <property type="match status" value="4"/>
</dbReference>
<dbReference type="OrthoDB" id="7340501at2759"/>
<feature type="region of interest" description="Disordered" evidence="2">
    <location>
        <begin position="372"/>
        <end position="397"/>
    </location>
</feature>
<reference evidence="3 4" key="1">
    <citation type="submission" date="2016-02" db="EMBL/GenBank/DDBJ databases">
        <title>Comparative genomic and transcriptomic foundation for Pichia pastoris.</title>
        <authorList>
            <person name="Love K.R."/>
            <person name="Shah K.A."/>
            <person name="Whittaker C.A."/>
            <person name="Wu J."/>
            <person name="Bartlett M.C."/>
            <person name="Ma D."/>
            <person name="Leeson R.L."/>
            <person name="Priest M."/>
            <person name="Young S.K."/>
            <person name="Love J.C."/>
        </authorList>
    </citation>
    <scope>NUCLEOTIDE SEQUENCE [LARGE SCALE GENOMIC DNA]</scope>
    <source>
        <strain evidence="3 4">ATCC 28485</strain>
    </source>
</reference>
<dbReference type="FunFam" id="3.30.420.40:FF:000058">
    <property type="entry name" value="Putative actin-related protein 5"/>
    <property type="match status" value="1"/>
</dbReference>
<feature type="compositionally biased region" description="Basic residues" evidence="2">
    <location>
        <begin position="483"/>
        <end position="494"/>
    </location>
</feature>
<organism evidence="3 4">
    <name type="scientific">Komagataella pastoris</name>
    <name type="common">Yeast</name>
    <name type="synonym">Pichia pastoris</name>
    <dbReference type="NCBI Taxonomy" id="4922"/>
    <lineage>
        <taxon>Eukaryota</taxon>
        <taxon>Fungi</taxon>
        <taxon>Dikarya</taxon>
        <taxon>Ascomycota</taxon>
        <taxon>Saccharomycotina</taxon>
        <taxon>Pichiomycetes</taxon>
        <taxon>Pichiales</taxon>
        <taxon>Pichiaceae</taxon>
        <taxon>Komagataella</taxon>
    </lineage>
</organism>
<evidence type="ECO:0000256" key="1">
    <source>
        <dbReference type="RuleBase" id="RU000487"/>
    </source>
</evidence>
<gene>
    <name evidence="3" type="primary">ARP5</name>
    <name evidence="3" type="ORF">ATY40_BA7501937</name>
</gene>
<dbReference type="InterPro" id="IPR043129">
    <property type="entry name" value="ATPase_NBD"/>
</dbReference>
<accession>A0A1B2JDA4</accession>
<dbReference type="InterPro" id="IPR004000">
    <property type="entry name" value="Actin"/>
</dbReference>
<keyword evidence="4" id="KW-1185">Reference proteome</keyword>
<dbReference type="SUPFAM" id="SSF53067">
    <property type="entry name" value="Actin-like ATPase domain"/>
    <property type="match status" value="2"/>
</dbReference>
<dbReference type="PANTHER" id="PTHR11937">
    <property type="entry name" value="ACTIN"/>
    <property type="match status" value="1"/>
</dbReference>
<evidence type="ECO:0000313" key="4">
    <source>
        <dbReference type="Proteomes" id="UP000094565"/>
    </source>
</evidence>
<protein>
    <submittedName>
        <fullName evidence="3">BA75_01937T0</fullName>
    </submittedName>
</protein>
<evidence type="ECO:0000256" key="2">
    <source>
        <dbReference type="SAM" id="MobiDB-lite"/>
    </source>
</evidence>
<sequence>MPGSEKELPPQKVYPLRDVPVPSHVAPFHSDYTPGVPIAIDFGKTNMRIGLVNKDSPTSIFPTVVSKSRDRKRNKMLILAGNDVYLEASNNKSNVKSPFDGQLITNWDSVETLLDYGFSHIGVSSSNGVENPIIVNESLATPYMQRAGMYQLLFEAYNAPKVVSGVDAVFAYHYNTNSPNGLVIGTGHESTNVIPIVDGNAVLTYARRLDWGGNTAAQWLNSNISLKYPYFPSKISPQNAEYLVKDHCYVSTDYQKEILDYLTLESLEEKDRVIEAPFVEVVKPQKTEEELQIEAEKRKESGRRLQEQARKQREEKLLQKEKEYEYYSALRAQLEAGPRRDVLNSLVSEGFEDVEDFTKYLSGLEKSLKKARRQNALTGDGGEEETEEPPSFPLIDVPDEQLDEDQIKEKRRQKLLKANMDARLKLKQEKEAAKLEELRKQEEDKKWRETDLKGWIKARRDRLTAILQSKKERKKRKEELSNRKSRTAQQRMKKIASLAADNNGKGDNNRKRRGGAVTIDNDPNDTFGANDDDWAIYRAISAGDDEEAEEEEEQELLEIEEALLEFDPTFTIEDTYKRQYDWRSSIVHRFLRGPRPYDPEEQHQAHQIHLNVERIRVPEVLFQPSIAGVDQAGIAELCEDTVLRRLPSMTGFSGDQQQELLQNVFISGGLSYFENFEERLRREFQSFLPVDSDVVIRRVSDPNKDAWKGMAKWSSTQGAQTSYLTRGEYLEMGVDYIKENAMGCVKL</sequence>
<dbReference type="Pfam" id="PF00022">
    <property type="entry name" value="Actin"/>
    <property type="match status" value="2"/>
</dbReference>
<name>A0A1B2JDA4_PICPA</name>
<dbReference type="CDD" id="cd10211">
    <property type="entry name" value="ASKHA_NBD_Arp5"/>
    <property type="match status" value="1"/>
</dbReference>
<evidence type="ECO:0000313" key="3">
    <source>
        <dbReference type="EMBL" id="ANZ75952.1"/>
    </source>
</evidence>
<dbReference type="Gene3D" id="3.90.640.10">
    <property type="entry name" value="Actin, Chain A, domain 4"/>
    <property type="match status" value="2"/>
</dbReference>
<comment type="similarity">
    <text evidence="1">Belongs to the actin family.</text>
</comment>